<name>A0A947D7B1_9HYPH</name>
<organism evidence="1 2">
    <name type="scientific">Prosthecodimorpha staleyi</name>
    <dbReference type="NCBI Taxonomy" id="2840188"/>
    <lineage>
        <taxon>Bacteria</taxon>
        <taxon>Pseudomonadati</taxon>
        <taxon>Pseudomonadota</taxon>
        <taxon>Alphaproteobacteria</taxon>
        <taxon>Hyphomicrobiales</taxon>
        <taxon>Ancalomicrobiaceae</taxon>
        <taxon>Prosthecodimorpha</taxon>
    </lineage>
</organism>
<protein>
    <submittedName>
        <fullName evidence="1">Type III secretion system chaperone</fullName>
    </submittedName>
</protein>
<gene>
    <name evidence="1" type="ORF">KL771_18325</name>
</gene>
<accession>A0A947D7B1</accession>
<dbReference type="AlphaFoldDB" id="A0A947D7B1"/>
<dbReference type="GO" id="GO:0030254">
    <property type="term" value="P:protein secretion by the type III secretion system"/>
    <property type="evidence" value="ECO:0007669"/>
    <property type="project" value="InterPro"/>
</dbReference>
<sequence>MQLADAVQQLGRQIGLTLKLDSAGGCRLVFDGTLPVDIEAVEGSVAYLHTAIGILPTSGAEALMRSLLEGNLFGRGTGASVIGIDSHLGEILLTRRLDMNKTDYAEFAAAIEDFVTHAKAWIDRLSRKTSGSAEAAPDFGTGETFLRV</sequence>
<proteinExistence type="predicted"/>
<dbReference type="EMBL" id="JAHHZF010000009">
    <property type="protein sequence ID" value="MBT9291429.1"/>
    <property type="molecule type" value="Genomic_DNA"/>
</dbReference>
<keyword evidence="2" id="KW-1185">Reference proteome</keyword>
<dbReference type="CDD" id="cd16364">
    <property type="entry name" value="T3SC_I-like"/>
    <property type="match status" value="1"/>
</dbReference>
<evidence type="ECO:0000313" key="2">
    <source>
        <dbReference type="Proteomes" id="UP000766595"/>
    </source>
</evidence>
<reference evidence="1 2" key="1">
    <citation type="submission" date="2021-06" db="EMBL/GenBank/DDBJ databases">
        <authorList>
            <person name="Grouzdev D.S."/>
            <person name="Koziaeva V."/>
        </authorList>
    </citation>
    <scope>NUCLEOTIDE SEQUENCE [LARGE SCALE GENOMIC DNA]</scope>
    <source>
        <strain evidence="1 2">22</strain>
    </source>
</reference>
<evidence type="ECO:0000313" key="1">
    <source>
        <dbReference type="EMBL" id="MBT9291429.1"/>
    </source>
</evidence>
<comment type="caution">
    <text evidence="1">The sequence shown here is derived from an EMBL/GenBank/DDBJ whole genome shotgun (WGS) entry which is preliminary data.</text>
</comment>
<dbReference type="SUPFAM" id="SSF69635">
    <property type="entry name" value="Type III secretory system chaperone-like"/>
    <property type="match status" value="1"/>
</dbReference>
<dbReference type="Pfam" id="PF05932">
    <property type="entry name" value="CesT"/>
    <property type="match status" value="1"/>
</dbReference>
<dbReference type="InterPro" id="IPR010261">
    <property type="entry name" value="Tir_chaperone"/>
</dbReference>
<dbReference type="Proteomes" id="UP000766595">
    <property type="component" value="Unassembled WGS sequence"/>
</dbReference>
<dbReference type="RefSeq" id="WP_261969969.1">
    <property type="nucleotide sequence ID" value="NZ_JAHHZF010000009.1"/>
</dbReference>
<dbReference type="Gene3D" id="3.30.1460.10">
    <property type="match status" value="1"/>
</dbReference>